<dbReference type="Gramene" id="mRNA:HanXRQr2_Chr12g0562411">
    <property type="protein sequence ID" value="mRNA:HanXRQr2_Chr12g0562411"/>
    <property type="gene ID" value="HanXRQr2_Chr12g0562411"/>
</dbReference>
<protein>
    <submittedName>
        <fullName evidence="2">Uncharacterized protein</fullName>
    </submittedName>
</protein>
<dbReference type="Proteomes" id="UP000215914">
    <property type="component" value="Unassembled WGS sequence"/>
</dbReference>
<sequence>MFVMFVVSICCCMKFKLITIQATRFFISSFTCSPPVCGNVYVNKDTSMLRWILHSTCNLKLKNSGYREFSVFPSGVVLYPVKAPVGNHALPIYPKPPEHHTTPPPTYPKSIN</sequence>
<evidence type="ECO:0000313" key="3">
    <source>
        <dbReference type="Proteomes" id="UP000215914"/>
    </source>
</evidence>
<evidence type="ECO:0000313" key="2">
    <source>
        <dbReference type="EMBL" id="KAF5779680.1"/>
    </source>
</evidence>
<feature type="region of interest" description="Disordered" evidence="1">
    <location>
        <begin position="92"/>
        <end position="112"/>
    </location>
</feature>
<dbReference type="EMBL" id="MNCJ02000327">
    <property type="protein sequence ID" value="KAF5779680.1"/>
    <property type="molecule type" value="Genomic_DNA"/>
</dbReference>
<dbReference type="AlphaFoldDB" id="A0A9K3HK31"/>
<proteinExistence type="predicted"/>
<name>A0A9K3HK31_HELAN</name>
<reference evidence="2" key="2">
    <citation type="submission" date="2020-06" db="EMBL/GenBank/DDBJ databases">
        <title>Helianthus annuus Genome sequencing and assembly Release 2.</title>
        <authorList>
            <person name="Gouzy J."/>
            <person name="Langlade N."/>
            <person name="Munos S."/>
        </authorList>
    </citation>
    <scope>NUCLEOTIDE SEQUENCE</scope>
    <source>
        <tissue evidence="2">Leaves</tissue>
    </source>
</reference>
<keyword evidence="3" id="KW-1185">Reference proteome</keyword>
<organism evidence="2 3">
    <name type="scientific">Helianthus annuus</name>
    <name type="common">Common sunflower</name>
    <dbReference type="NCBI Taxonomy" id="4232"/>
    <lineage>
        <taxon>Eukaryota</taxon>
        <taxon>Viridiplantae</taxon>
        <taxon>Streptophyta</taxon>
        <taxon>Embryophyta</taxon>
        <taxon>Tracheophyta</taxon>
        <taxon>Spermatophyta</taxon>
        <taxon>Magnoliopsida</taxon>
        <taxon>eudicotyledons</taxon>
        <taxon>Gunneridae</taxon>
        <taxon>Pentapetalae</taxon>
        <taxon>asterids</taxon>
        <taxon>campanulids</taxon>
        <taxon>Asterales</taxon>
        <taxon>Asteraceae</taxon>
        <taxon>Asteroideae</taxon>
        <taxon>Heliantheae alliance</taxon>
        <taxon>Heliantheae</taxon>
        <taxon>Helianthus</taxon>
    </lineage>
</organism>
<evidence type="ECO:0000256" key="1">
    <source>
        <dbReference type="SAM" id="MobiDB-lite"/>
    </source>
</evidence>
<accession>A0A9K3HK31</accession>
<comment type="caution">
    <text evidence="2">The sequence shown here is derived from an EMBL/GenBank/DDBJ whole genome shotgun (WGS) entry which is preliminary data.</text>
</comment>
<feature type="compositionally biased region" description="Pro residues" evidence="1">
    <location>
        <begin position="102"/>
        <end position="112"/>
    </location>
</feature>
<reference evidence="2" key="1">
    <citation type="journal article" date="2017" name="Nature">
        <title>The sunflower genome provides insights into oil metabolism, flowering and Asterid evolution.</title>
        <authorList>
            <person name="Badouin H."/>
            <person name="Gouzy J."/>
            <person name="Grassa C.J."/>
            <person name="Murat F."/>
            <person name="Staton S.E."/>
            <person name="Cottret L."/>
            <person name="Lelandais-Briere C."/>
            <person name="Owens G.L."/>
            <person name="Carrere S."/>
            <person name="Mayjonade B."/>
            <person name="Legrand L."/>
            <person name="Gill N."/>
            <person name="Kane N.C."/>
            <person name="Bowers J.E."/>
            <person name="Hubner S."/>
            <person name="Bellec A."/>
            <person name="Berard A."/>
            <person name="Berges H."/>
            <person name="Blanchet N."/>
            <person name="Boniface M.C."/>
            <person name="Brunel D."/>
            <person name="Catrice O."/>
            <person name="Chaidir N."/>
            <person name="Claudel C."/>
            <person name="Donnadieu C."/>
            <person name="Faraut T."/>
            <person name="Fievet G."/>
            <person name="Helmstetter N."/>
            <person name="King M."/>
            <person name="Knapp S.J."/>
            <person name="Lai Z."/>
            <person name="Le Paslier M.C."/>
            <person name="Lippi Y."/>
            <person name="Lorenzon L."/>
            <person name="Mandel J.R."/>
            <person name="Marage G."/>
            <person name="Marchand G."/>
            <person name="Marquand E."/>
            <person name="Bret-Mestries E."/>
            <person name="Morien E."/>
            <person name="Nambeesan S."/>
            <person name="Nguyen T."/>
            <person name="Pegot-Espagnet P."/>
            <person name="Pouilly N."/>
            <person name="Raftis F."/>
            <person name="Sallet E."/>
            <person name="Schiex T."/>
            <person name="Thomas J."/>
            <person name="Vandecasteele C."/>
            <person name="Vares D."/>
            <person name="Vear F."/>
            <person name="Vautrin S."/>
            <person name="Crespi M."/>
            <person name="Mangin B."/>
            <person name="Burke J.M."/>
            <person name="Salse J."/>
            <person name="Munos S."/>
            <person name="Vincourt P."/>
            <person name="Rieseberg L.H."/>
            <person name="Langlade N.B."/>
        </authorList>
    </citation>
    <scope>NUCLEOTIDE SEQUENCE</scope>
    <source>
        <tissue evidence="2">Leaves</tissue>
    </source>
</reference>
<gene>
    <name evidence="2" type="ORF">HanXRQr2_Chr12g0562411</name>
</gene>